<comment type="caution">
    <text evidence="2">The sequence shown here is derived from an EMBL/GenBank/DDBJ whole genome shotgun (WGS) entry which is preliminary data.</text>
</comment>
<evidence type="ECO:0000313" key="3">
    <source>
        <dbReference type="Proteomes" id="UP000287033"/>
    </source>
</evidence>
<evidence type="ECO:0000313" key="2">
    <source>
        <dbReference type="EMBL" id="GCC36891.1"/>
    </source>
</evidence>
<organism evidence="2 3">
    <name type="scientific">Chiloscyllium punctatum</name>
    <name type="common">Brownbanded bambooshark</name>
    <name type="synonym">Hemiscyllium punctatum</name>
    <dbReference type="NCBI Taxonomy" id="137246"/>
    <lineage>
        <taxon>Eukaryota</taxon>
        <taxon>Metazoa</taxon>
        <taxon>Chordata</taxon>
        <taxon>Craniata</taxon>
        <taxon>Vertebrata</taxon>
        <taxon>Chondrichthyes</taxon>
        <taxon>Elasmobranchii</taxon>
        <taxon>Galeomorphii</taxon>
        <taxon>Galeoidea</taxon>
        <taxon>Orectolobiformes</taxon>
        <taxon>Hemiscylliidae</taxon>
        <taxon>Chiloscyllium</taxon>
    </lineage>
</organism>
<dbReference type="AlphaFoldDB" id="A0A401T2L6"/>
<dbReference type="Proteomes" id="UP000287033">
    <property type="component" value="Unassembled WGS sequence"/>
</dbReference>
<reference evidence="2 3" key="1">
    <citation type="journal article" date="2018" name="Nat. Ecol. Evol.">
        <title>Shark genomes provide insights into elasmobranch evolution and the origin of vertebrates.</title>
        <authorList>
            <person name="Hara Y"/>
            <person name="Yamaguchi K"/>
            <person name="Onimaru K"/>
            <person name="Kadota M"/>
            <person name="Koyanagi M"/>
            <person name="Keeley SD"/>
            <person name="Tatsumi K"/>
            <person name="Tanaka K"/>
            <person name="Motone F"/>
            <person name="Kageyama Y"/>
            <person name="Nozu R"/>
            <person name="Adachi N"/>
            <person name="Nishimura O"/>
            <person name="Nakagawa R"/>
            <person name="Tanegashima C"/>
            <person name="Kiyatake I"/>
            <person name="Matsumoto R"/>
            <person name="Murakumo K"/>
            <person name="Nishida K"/>
            <person name="Terakita A"/>
            <person name="Kuratani S"/>
            <person name="Sato K"/>
            <person name="Hyodo S Kuraku.S."/>
        </authorList>
    </citation>
    <scope>NUCLEOTIDE SEQUENCE [LARGE SCALE GENOMIC DNA]</scope>
</reference>
<proteinExistence type="predicted"/>
<gene>
    <name evidence="2" type="ORF">chiPu_0015391</name>
</gene>
<feature type="region of interest" description="Disordered" evidence="1">
    <location>
        <begin position="1"/>
        <end position="87"/>
    </location>
</feature>
<name>A0A401T2L6_CHIPU</name>
<sequence>MDRAPEIYEGSSARAGRAPEIYEGSSARAGRAPETYEGPTTRAGRAPEIYEGSSARAGRAPETYEDPTARAGRAPETYEGSSARTGRALETYGASSLARPRRAPEVARPYIRFPACVSLSLSLSLFGGCSKMEEVLLGASVLYPSASSIVEPRAGPPTAGCDCRGSCE</sequence>
<protein>
    <submittedName>
        <fullName evidence="2">Uncharacterized protein</fullName>
    </submittedName>
</protein>
<evidence type="ECO:0000256" key="1">
    <source>
        <dbReference type="SAM" id="MobiDB-lite"/>
    </source>
</evidence>
<keyword evidence="3" id="KW-1185">Reference proteome</keyword>
<dbReference type="EMBL" id="BEZZ01000904">
    <property type="protein sequence ID" value="GCC36891.1"/>
    <property type="molecule type" value="Genomic_DNA"/>
</dbReference>
<accession>A0A401T2L6</accession>